<accession>A0AAD0QKZ1</accession>
<dbReference type="InterPro" id="IPR036322">
    <property type="entry name" value="WD40_repeat_dom_sf"/>
</dbReference>
<dbReference type="InterPro" id="IPR015943">
    <property type="entry name" value="WD40/YVTN_repeat-like_dom_sf"/>
</dbReference>
<dbReference type="Proteomes" id="UP000254504">
    <property type="component" value="Chromosome"/>
</dbReference>
<reference evidence="1 3" key="2">
    <citation type="submission" date="2018-07" db="EMBL/GenBank/DDBJ databases">
        <title>Complete genome of the Arcobacter trophiarum type strain LMG 25534.</title>
        <authorList>
            <person name="Miller W.G."/>
            <person name="Yee E."/>
        </authorList>
    </citation>
    <scope>NUCLEOTIDE SEQUENCE [LARGE SCALE GENOMIC DNA]</scope>
    <source>
        <strain evidence="1 3">LMG 25534</strain>
    </source>
</reference>
<evidence type="ECO:0000313" key="3">
    <source>
        <dbReference type="Proteomes" id="UP000254504"/>
    </source>
</evidence>
<evidence type="ECO:0000313" key="1">
    <source>
        <dbReference type="EMBL" id="AXK49540.1"/>
    </source>
</evidence>
<name>A0AAD0QKZ1_9BACT</name>
<dbReference type="RefSeq" id="WP_115429002.1">
    <property type="nucleotide sequence ID" value="NZ_CP031367.1"/>
</dbReference>
<dbReference type="EMBL" id="PDKD01000004">
    <property type="protein sequence ID" value="RXJ92218.1"/>
    <property type="molecule type" value="Genomic_DNA"/>
</dbReference>
<evidence type="ECO:0000313" key="2">
    <source>
        <dbReference type="EMBL" id="RXJ92218.1"/>
    </source>
</evidence>
<dbReference type="EMBL" id="CP031367">
    <property type="protein sequence ID" value="AXK49540.1"/>
    <property type="molecule type" value="Genomic_DNA"/>
</dbReference>
<keyword evidence="4" id="KW-1185">Reference proteome</keyword>
<dbReference type="Gene3D" id="2.130.10.10">
    <property type="entry name" value="YVTN repeat-like/Quinoprotein amine dehydrogenase"/>
    <property type="match status" value="1"/>
</dbReference>
<protein>
    <submittedName>
        <fullName evidence="1">Nitrate reductase accessory protein</fullName>
    </submittedName>
</protein>
<organism evidence="1 3">
    <name type="scientific">Aliarcobacter trophiarum LMG 25534</name>
    <dbReference type="NCBI Taxonomy" id="1032241"/>
    <lineage>
        <taxon>Bacteria</taxon>
        <taxon>Pseudomonadati</taxon>
        <taxon>Campylobacterota</taxon>
        <taxon>Epsilonproteobacteria</taxon>
        <taxon>Campylobacterales</taxon>
        <taxon>Arcobacteraceae</taxon>
        <taxon>Aliarcobacter</taxon>
    </lineage>
</organism>
<dbReference type="AlphaFoldDB" id="A0AAD0QKZ1"/>
<dbReference type="KEGG" id="atp:ATR_1717"/>
<dbReference type="SUPFAM" id="SSF50978">
    <property type="entry name" value="WD40 repeat-like"/>
    <property type="match status" value="1"/>
</dbReference>
<sequence>MKLIKYIFIFILTLNLYSNDIKELKPKYSLKASGGVTNLVLKDNLLLASTVVGTIDIFDINNKTLLKKIELEKIKDFTNKTINSKIYSTDIIDDKILILSQGESGGRDIFIYENNKFENIIDANDRLFIAYAKFIDNENIIYALLSNQIFIYNIKDKKIKKELQVSQSSFSHFVLNEKKDTLFVADESGIISQIDIKNLQKTKTFKGQNVDRVFQVDIKKDTILTAGQDRRAAIYSLGLEKPYFLSTDFLIYTVALSPSSNKAAFCFDEKNSVAVFNTVTKEILYKLVDNKSILTNILFLNEDEIFVSSDDFNINVYNLKE</sequence>
<evidence type="ECO:0000313" key="4">
    <source>
        <dbReference type="Proteomes" id="UP000289132"/>
    </source>
</evidence>
<gene>
    <name evidence="1" type="primary">napL</name>
    <name evidence="1" type="ORF">ATR_1717</name>
    <name evidence="2" type="ORF">CRU87_03715</name>
</gene>
<dbReference type="Proteomes" id="UP000289132">
    <property type="component" value="Unassembled WGS sequence"/>
</dbReference>
<proteinExistence type="predicted"/>
<reference evidence="2 4" key="1">
    <citation type="submission" date="2017-10" db="EMBL/GenBank/DDBJ databases">
        <title>Genomics of the genus Arcobacter.</title>
        <authorList>
            <person name="Perez-Cataluna A."/>
            <person name="Figueras M.J."/>
        </authorList>
    </citation>
    <scope>NUCLEOTIDE SEQUENCE [LARGE SCALE GENOMIC DNA]</scope>
    <source>
        <strain evidence="2 4">LMG 25534</strain>
    </source>
</reference>